<dbReference type="EMBL" id="GL983502">
    <property type="protein sequence ID" value="EGR33182.1"/>
    <property type="molecule type" value="Genomic_DNA"/>
</dbReference>
<gene>
    <name evidence="2" type="ORF">IMG5_059960</name>
</gene>
<evidence type="ECO:0000313" key="3">
    <source>
        <dbReference type="Proteomes" id="UP000008983"/>
    </source>
</evidence>
<evidence type="ECO:0000256" key="1">
    <source>
        <dbReference type="SAM" id="Phobius"/>
    </source>
</evidence>
<feature type="transmembrane region" description="Helical" evidence="1">
    <location>
        <begin position="6"/>
        <end position="23"/>
    </location>
</feature>
<keyword evidence="3" id="KW-1185">Reference proteome</keyword>
<feature type="transmembrane region" description="Helical" evidence="1">
    <location>
        <begin position="35"/>
        <end position="53"/>
    </location>
</feature>
<keyword evidence="1" id="KW-0812">Transmembrane</keyword>
<accession>G0QNM1</accession>
<keyword evidence="1" id="KW-0472">Membrane</keyword>
<dbReference type="GeneID" id="14909359"/>
<keyword evidence="1" id="KW-1133">Transmembrane helix</keyword>
<feature type="transmembrane region" description="Helical" evidence="1">
    <location>
        <begin position="59"/>
        <end position="81"/>
    </location>
</feature>
<sequence length="200" mass="22909">MLVLFIWNFTYGYLYSLIFSFCSEAYSESIKEQSVGILNIFWPGGAVAFIFYAQVDANWVNHIVYFCGYPIFFLNIAFFLLKSQKPPQNDLQQPITDANLNIDCPYKEARENQRNFIQDLLEKFKLLKSDPAQLKNSIIFMTVFILAQLSYACPFIAFNSLGGNLQNNVMASILCDFAGSFVQSRLVLFLLVVKISIFSF</sequence>
<dbReference type="InParanoid" id="G0QNM1"/>
<dbReference type="SUPFAM" id="SSF103473">
    <property type="entry name" value="MFS general substrate transporter"/>
    <property type="match status" value="1"/>
</dbReference>
<organism evidence="2 3">
    <name type="scientific">Ichthyophthirius multifiliis</name>
    <name type="common">White spot disease agent</name>
    <name type="synonym">Ich</name>
    <dbReference type="NCBI Taxonomy" id="5932"/>
    <lineage>
        <taxon>Eukaryota</taxon>
        <taxon>Sar</taxon>
        <taxon>Alveolata</taxon>
        <taxon>Ciliophora</taxon>
        <taxon>Intramacronucleata</taxon>
        <taxon>Oligohymenophorea</taxon>
        <taxon>Hymenostomatida</taxon>
        <taxon>Ophryoglenina</taxon>
        <taxon>Ichthyophthirius</taxon>
    </lineage>
</organism>
<evidence type="ECO:0000313" key="2">
    <source>
        <dbReference type="EMBL" id="EGR33182.1"/>
    </source>
</evidence>
<dbReference type="RefSeq" id="XP_004037168.1">
    <property type="nucleotide sequence ID" value="XM_004037120.1"/>
</dbReference>
<feature type="transmembrane region" description="Helical" evidence="1">
    <location>
        <begin position="138"/>
        <end position="157"/>
    </location>
</feature>
<dbReference type="InterPro" id="IPR036259">
    <property type="entry name" value="MFS_trans_sf"/>
</dbReference>
<protein>
    <submittedName>
        <fullName evidence="2">Uncharacterized protein</fullName>
    </submittedName>
</protein>
<name>G0QNM1_ICHMU</name>
<proteinExistence type="predicted"/>
<reference evidence="2 3" key="1">
    <citation type="submission" date="2011-07" db="EMBL/GenBank/DDBJ databases">
        <authorList>
            <person name="Coyne R."/>
            <person name="Brami D."/>
            <person name="Johnson J."/>
            <person name="Hostetler J."/>
            <person name="Hannick L."/>
            <person name="Clark T."/>
            <person name="Cassidy-Hanley D."/>
            <person name="Inman J."/>
        </authorList>
    </citation>
    <scope>NUCLEOTIDE SEQUENCE [LARGE SCALE GENOMIC DNA]</scope>
    <source>
        <strain evidence="2 3">G5</strain>
    </source>
</reference>
<dbReference type="Proteomes" id="UP000008983">
    <property type="component" value="Unassembled WGS sequence"/>
</dbReference>
<dbReference type="OrthoDB" id="322496at2759"/>
<feature type="transmembrane region" description="Helical" evidence="1">
    <location>
        <begin position="169"/>
        <end position="193"/>
    </location>
</feature>
<dbReference type="AlphaFoldDB" id="G0QNM1"/>